<protein>
    <submittedName>
        <fullName evidence="2">Uncharacterized protein</fullName>
    </submittedName>
</protein>
<keyword evidence="1" id="KW-0812">Transmembrane</keyword>
<dbReference type="Proteomes" id="UP000471465">
    <property type="component" value="Unassembled WGS sequence"/>
</dbReference>
<keyword evidence="1" id="KW-1133">Transmembrane helix</keyword>
<feature type="transmembrane region" description="Helical" evidence="1">
    <location>
        <begin position="17"/>
        <end position="39"/>
    </location>
</feature>
<evidence type="ECO:0000313" key="2">
    <source>
        <dbReference type="EMBL" id="KAF0568689.1"/>
    </source>
</evidence>
<organism evidence="2 3">
    <name type="scientific">Psychrobacter nivimaris</name>
    <dbReference type="NCBI Taxonomy" id="281738"/>
    <lineage>
        <taxon>Bacteria</taxon>
        <taxon>Pseudomonadati</taxon>
        <taxon>Pseudomonadota</taxon>
        <taxon>Gammaproteobacteria</taxon>
        <taxon>Moraxellales</taxon>
        <taxon>Moraxellaceae</taxon>
        <taxon>Psychrobacter</taxon>
    </lineage>
</organism>
<reference evidence="2 3" key="1">
    <citation type="submission" date="2019-09" db="EMBL/GenBank/DDBJ databases">
        <title>Draft genome sequence of Psychrobacter nivimaris LAMA 639, in search for biotechnological relevant genes.</title>
        <authorList>
            <person name="Lima A.O.S."/>
            <person name="Staloch B.E.K."/>
            <person name="Freitas R.C."/>
            <person name="Niero H."/>
            <person name="Silva M.A.C."/>
        </authorList>
    </citation>
    <scope>NUCLEOTIDE SEQUENCE [LARGE SCALE GENOMIC DNA]</scope>
    <source>
        <strain evidence="2 3">LAMA 639</strain>
    </source>
</reference>
<keyword evidence="3" id="KW-1185">Reference proteome</keyword>
<keyword evidence="1" id="KW-0472">Membrane</keyword>
<comment type="caution">
    <text evidence="2">The sequence shown here is derived from an EMBL/GenBank/DDBJ whole genome shotgun (WGS) entry which is preliminary data.</text>
</comment>
<name>A0A6N7BXM2_9GAMM</name>
<dbReference type="EMBL" id="VZIZ01000017">
    <property type="protein sequence ID" value="KAF0568689.1"/>
    <property type="molecule type" value="Genomic_DNA"/>
</dbReference>
<proteinExistence type="predicted"/>
<sequence length="42" mass="4920">MLLCHSQALLMIQYGNIAYILFAKFSVFTTTILLVTDYYDRQ</sequence>
<accession>A0A6N7BXM2</accession>
<gene>
    <name evidence="2" type="ORF">FQV37_747</name>
</gene>
<evidence type="ECO:0000256" key="1">
    <source>
        <dbReference type="SAM" id="Phobius"/>
    </source>
</evidence>
<evidence type="ECO:0000313" key="3">
    <source>
        <dbReference type="Proteomes" id="UP000471465"/>
    </source>
</evidence>
<dbReference type="AlphaFoldDB" id="A0A6N7BXM2"/>